<feature type="compositionally biased region" description="Basic and acidic residues" evidence="1">
    <location>
        <begin position="427"/>
        <end position="436"/>
    </location>
</feature>
<dbReference type="RefSeq" id="WP_013321419.1">
    <property type="nucleotide sequence ID" value="NC_014501.1"/>
</dbReference>
<feature type="compositionally biased region" description="Gly residues" evidence="1">
    <location>
        <begin position="119"/>
        <end position="130"/>
    </location>
</feature>
<feature type="region of interest" description="Disordered" evidence="1">
    <location>
        <begin position="53"/>
        <end position="130"/>
    </location>
</feature>
<reference evidence="3" key="1">
    <citation type="journal article" date="2011" name="MBio">
        <title>Novel metabolic attributes of the genus Cyanothece, comprising a group of unicellular nitrogen-fixing Cyanobacteria.</title>
        <authorList>
            <person name="Bandyopadhyay A."/>
            <person name="Elvitigala T."/>
            <person name="Welsh E."/>
            <person name="Stockel J."/>
            <person name="Liberton M."/>
            <person name="Min H."/>
            <person name="Sherman L.A."/>
            <person name="Pakrasi H.B."/>
        </authorList>
    </citation>
    <scope>NUCLEOTIDE SEQUENCE [LARGE SCALE GENOMIC DNA]</scope>
    <source>
        <strain evidence="3">PCC 7822</strain>
    </source>
</reference>
<feature type="compositionally biased region" description="Polar residues" evidence="1">
    <location>
        <begin position="761"/>
        <end position="770"/>
    </location>
</feature>
<feature type="compositionally biased region" description="Basic and acidic residues" evidence="1">
    <location>
        <begin position="466"/>
        <end position="476"/>
    </location>
</feature>
<feature type="compositionally biased region" description="Basic and acidic residues" evidence="1">
    <location>
        <begin position="744"/>
        <end position="756"/>
    </location>
</feature>
<feature type="compositionally biased region" description="Polar residues" evidence="1">
    <location>
        <begin position="478"/>
        <end position="494"/>
    </location>
</feature>
<dbReference type="Proteomes" id="UP000008206">
    <property type="component" value="Chromosome"/>
</dbReference>
<dbReference type="AlphaFoldDB" id="E0UHQ5"/>
<dbReference type="EMBL" id="CP002198">
    <property type="protein sequence ID" value="ADN13312.1"/>
    <property type="molecule type" value="Genomic_DNA"/>
</dbReference>
<name>E0UHQ5_GLOV7</name>
<accession>E0UHQ5</accession>
<proteinExistence type="predicted"/>
<feature type="compositionally biased region" description="Polar residues" evidence="1">
    <location>
        <begin position="451"/>
        <end position="465"/>
    </location>
</feature>
<keyword evidence="3" id="KW-1185">Reference proteome</keyword>
<protein>
    <submittedName>
        <fullName evidence="2">Uncharacterized protein</fullName>
    </submittedName>
</protein>
<sequence>MGTFWVPKKTYSSPQQQPAIDVPAETVYDVPNNSGASANTSSGSYSSGGYYEHNGAKWPKNPPNEWKWAEPAPPNAPKLPGGEKAWWNNPKPYEGRNPYQKPNKYLEPAKGNPFEPAPTGGGGAGAGAVGAGAGAAAEAAGASAAAISAAAAAATFAAASIAPLPWLPPLTSDDKEKAAIANAKAAQQAKNSGVAHLEPAKTYPTMGVPPTAGMREGVQYVVTFEHGGLDHPSGNVLYTQTNSAVLPGPIKGEGTLDPSNSDAHYGILYGDNQLKGYYLNYQLGIAYYKKTIFFKITSITRADGQPDTDPNSQPIIYNYTTNNTYNTTYVTNNATNYANDSPGKPSPSSSQALKPQSKPLTSTNSQTTGLPETATPPQPWTIPSWHPGNTDNPFQQPQDTPEPQRLPSVQPSKFPGQSFPTAQPTTETKDKPKKFEGLPQGFVPLVPKPELQNQTEQKTGTPEQKPTSDTDTKYENPSEYTPSQQMGQCCGSLSTQNANNSKKIDDVDSKLAKTNTLLSGLDFSGIAEIRAKLEAMDAWQKAKQVLLWKYLLFMRVIAILTFAATVHNALMLTRSIGDSLVYALNNVLTLFGIKDADEVEKGISEAIGKTIEATVKTIIGEANYASMSAGWKKLSTIYNSATRVVQLLGDSLYGIAEGIEIVAKYTGKLGNALERSGTIIEGIAGRFSELFTFKIGRLGAISRVLEKGQEMASDLEQITSEAVQVAENCNEIKKEINTIKGQIDTDEKAKETEKNAAKTASQGTNITQANLVKPAPTE</sequence>
<dbReference type="KEGG" id="cyj:Cyan7822_1311"/>
<feature type="region of interest" description="Disordered" evidence="1">
    <location>
        <begin position="333"/>
        <end position="494"/>
    </location>
</feature>
<evidence type="ECO:0000313" key="3">
    <source>
        <dbReference type="Proteomes" id="UP000008206"/>
    </source>
</evidence>
<organism evidence="2 3">
    <name type="scientific">Gloeothece verrucosa (strain PCC 7822)</name>
    <name type="common">Cyanothece sp. (strain PCC 7822)</name>
    <dbReference type="NCBI Taxonomy" id="497965"/>
    <lineage>
        <taxon>Bacteria</taxon>
        <taxon>Bacillati</taxon>
        <taxon>Cyanobacteriota</taxon>
        <taxon>Cyanophyceae</taxon>
        <taxon>Oscillatoriophycideae</taxon>
        <taxon>Chroococcales</taxon>
        <taxon>Aphanothecaceae</taxon>
        <taxon>Gloeothece</taxon>
        <taxon>Gloeothece verrucosa</taxon>
    </lineage>
</organism>
<gene>
    <name evidence="2" type="ordered locus">Cyan7822_1311</name>
</gene>
<dbReference type="HOGENOM" id="CLU_027702_0_0_3"/>
<dbReference type="OrthoDB" id="531469at2"/>
<feature type="compositionally biased region" description="Polar residues" evidence="1">
    <location>
        <begin position="387"/>
        <end position="411"/>
    </location>
</feature>
<dbReference type="eggNOG" id="COG0840">
    <property type="taxonomic scope" value="Bacteria"/>
</dbReference>
<evidence type="ECO:0000313" key="2">
    <source>
        <dbReference type="EMBL" id="ADN13312.1"/>
    </source>
</evidence>
<feature type="region of interest" description="Disordered" evidence="1">
    <location>
        <begin position="744"/>
        <end position="778"/>
    </location>
</feature>
<dbReference type="STRING" id="497965.Cyan7822_1311"/>
<evidence type="ECO:0000256" key="1">
    <source>
        <dbReference type="SAM" id="MobiDB-lite"/>
    </source>
</evidence>
<feature type="region of interest" description="Disordered" evidence="1">
    <location>
        <begin position="1"/>
        <end position="20"/>
    </location>
</feature>
<feature type="compositionally biased region" description="Polar residues" evidence="1">
    <location>
        <begin position="346"/>
        <end position="370"/>
    </location>
</feature>